<keyword evidence="2" id="KW-1185">Reference proteome</keyword>
<proteinExistence type="predicted"/>
<evidence type="ECO:0000313" key="2">
    <source>
        <dbReference type="Proteomes" id="UP001229346"/>
    </source>
</evidence>
<comment type="caution">
    <text evidence="1">The sequence shown here is derived from an EMBL/GenBank/DDBJ whole genome shotgun (WGS) entry which is preliminary data.</text>
</comment>
<sequence>MGNFADVLIDEGKRKNSVLVVGLDPDINFFS</sequence>
<protein>
    <recommendedName>
        <fullName evidence="3">Orotidine-5'-phosphate decarboxylase</fullName>
    </recommendedName>
</protein>
<evidence type="ECO:0000313" key="1">
    <source>
        <dbReference type="EMBL" id="MDQ0112572.1"/>
    </source>
</evidence>
<organism evidence="1 2">
    <name type="scientific">Paenibacillus harenae</name>
    <dbReference type="NCBI Taxonomy" id="306543"/>
    <lineage>
        <taxon>Bacteria</taxon>
        <taxon>Bacillati</taxon>
        <taxon>Bacillota</taxon>
        <taxon>Bacilli</taxon>
        <taxon>Bacillales</taxon>
        <taxon>Paenibacillaceae</taxon>
        <taxon>Paenibacillus</taxon>
    </lineage>
</organism>
<accession>A0ABT9TZY2</accession>
<gene>
    <name evidence="1" type="ORF">J2T15_002007</name>
</gene>
<dbReference type="EMBL" id="JAUSSU010000003">
    <property type="protein sequence ID" value="MDQ0112572.1"/>
    <property type="molecule type" value="Genomic_DNA"/>
</dbReference>
<dbReference type="Proteomes" id="UP001229346">
    <property type="component" value="Unassembled WGS sequence"/>
</dbReference>
<evidence type="ECO:0008006" key="3">
    <source>
        <dbReference type="Google" id="ProtNLM"/>
    </source>
</evidence>
<reference evidence="1 2" key="1">
    <citation type="submission" date="2023-07" db="EMBL/GenBank/DDBJ databases">
        <title>Sorghum-associated microbial communities from plants grown in Nebraska, USA.</title>
        <authorList>
            <person name="Schachtman D."/>
        </authorList>
    </citation>
    <scope>NUCLEOTIDE SEQUENCE [LARGE SCALE GENOMIC DNA]</scope>
    <source>
        <strain evidence="1 2">CC482</strain>
    </source>
</reference>
<name>A0ABT9TZY2_PAEHA</name>